<dbReference type="AlphaFoldDB" id="A0A2S1YGK9"/>
<evidence type="ECO:0000313" key="4">
    <source>
        <dbReference type="Proteomes" id="UP000245250"/>
    </source>
</evidence>
<dbReference type="PROSITE" id="PS51352">
    <property type="entry name" value="THIOREDOXIN_2"/>
    <property type="match status" value="1"/>
</dbReference>
<keyword evidence="1" id="KW-0472">Membrane</keyword>
<dbReference type="GO" id="GO:0016491">
    <property type="term" value="F:oxidoreductase activity"/>
    <property type="evidence" value="ECO:0007669"/>
    <property type="project" value="InterPro"/>
</dbReference>
<dbReference type="InterPro" id="IPR050553">
    <property type="entry name" value="Thioredoxin_ResA/DsbE_sf"/>
</dbReference>
<dbReference type="KEGG" id="fcr:HYN56_02765"/>
<feature type="domain" description="Thioredoxin" evidence="2">
    <location>
        <begin position="61"/>
        <end position="199"/>
    </location>
</feature>
<dbReference type="PANTHER" id="PTHR42852:SF13">
    <property type="entry name" value="PROTEIN DIPZ"/>
    <property type="match status" value="1"/>
</dbReference>
<dbReference type="Pfam" id="PF00578">
    <property type="entry name" value="AhpC-TSA"/>
    <property type="match status" value="1"/>
</dbReference>
<dbReference type="InterPro" id="IPR000866">
    <property type="entry name" value="AhpC/TSA"/>
</dbReference>
<dbReference type="PANTHER" id="PTHR42852">
    <property type="entry name" value="THIOL:DISULFIDE INTERCHANGE PROTEIN DSBE"/>
    <property type="match status" value="1"/>
</dbReference>
<keyword evidence="4" id="KW-1185">Reference proteome</keyword>
<dbReference type="GO" id="GO:0016209">
    <property type="term" value="F:antioxidant activity"/>
    <property type="evidence" value="ECO:0007669"/>
    <property type="project" value="InterPro"/>
</dbReference>
<keyword evidence="1" id="KW-0812">Transmembrane</keyword>
<dbReference type="SUPFAM" id="SSF52833">
    <property type="entry name" value="Thioredoxin-like"/>
    <property type="match status" value="1"/>
</dbReference>
<evidence type="ECO:0000256" key="1">
    <source>
        <dbReference type="SAM" id="Phobius"/>
    </source>
</evidence>
<accession>A0A2S1YGK9</accession>
<sequence>METDFAWNFFNALFCNIDPSKQKKTIMNRHLKTILLVLFIGIISFLSYQIINKVSHKKEVAQKIKTIPLFSYQDINGKTFTNENLKKATPIIFIYFNTECEYCNEEASMIQKNMPKFKDYQLIFISFEKREQIESFSKYYKLNLYNNVHFLQDSKVTFATTFDVNSLPCIVLYDKNQKLTEKIRGQIKPVILIKKLNIQ</sequence>
<evidence type="ECO:0000259" key="2">
    <source>
        <dbReference type="PROSITE" id="PS51352"/>
    </source>
</evidence>
<dbReference type="EMBL" id="CP029255">
    <property type="protein sequence ID" value="AWK03197.1"/>
    <property type="molecule type" value="Genomic_DNA"/>
</dbReference>
<dbReference type="InterPro" id="IPR036249">
    <property type="entry name" value="Thioredoxin-like_sf"/>
</dbReference>
<feature type="transmembrane region" description="Helical" evidence="1">
    <location>
        <begin position="31"/>
        <end position="51"/>
    </location>
</feature>
<evidence type="ECO:0000313" key="3">
    <source>
        <dbReference type="EMBL" id="AWK03197.1"/>
    </source>
</evidence>
<reference evidence="3 4" key="1">
    <citation type="submission" date="2018-05" db="EMBL/GenBank/DDBJ databases">
        <title>Genome sequencing of Flavobacterium sp. HYN0056.</title>
        <authorList>
            <person name="Yi H."/>
            <person name="Baek C."/>
        </authorList>
    </citation>
    <scope>NUCLEOTIDE SEQUENCE [LARGE SCALE GENOMIC DNA]</scope>
    <source>
        <strain evidence="3 4">HYN0056</strain>
    </source>
</reference>
<organism evidence="3 4">
    <name type="scientific">Flavobacterium crocinum</name>
    <dbReference type="NCBI Taxonomy" id="2183896"/>
    <lineage>
        <taxon>Bacteria</taxon>
        <taxon>Pseudomonadati</taxon>
        <taxon>Bacteroidota</taxon>
        <taxon>Flavobacteriia</taxon>
        <taxon>Flavobacteriales</taxon>
        <taxon>Flavobacteriaceae</taxon>
        <taxon>Flavobacterium</taxon>
    </lineage>
</organism>
<dbReference type="Gene3D" id="3.40.30.10">
    <property type="entry name" value="Glutaredoxin"/>
    <property type="match status" value="1"/>
</dbReference>
<dbReference type="Proteomes" id="UP000245250">
    <property type="component" value="Chromosome"/>
</dbReference>
<proteinExistence type="predicted"/>
<gene>
    <name evidence="3" type="ORF">HYN56_02765</name>
</gene>
<name>A0A2S1YGK9_9FLAO</name>
<dbReference type="InterPro" id="IPR013766">
    <property type="entry name" value="Thioredoxin_domain"/>
</dbReference>
<protein>
    <submittedName>
        <fullName evidence="3">Redoxin</fullName>
    </submittedName>
</protein>
<keyword evidence="1" id="KW-1133">Transmembrane helix</keyword>